<dbReference type="Gene3D" id="3.40.50.1390">
    <property type="entry name" value="Resolvase, N-terminal catalytic domain"/>
    <property type="match status" value="1"/>
</dbReference>
<dbReference type="CDD" id="cd03768">
    <property type="entry name" value="SR_ResInv"/>
    <property type="match status" value="1"/>
</dbReference>
<dbReference type="SUPFAM" id="SSF53041">
    <property type="entry name" value="Resolvase-like"/>
    <property type="match status" value="1"/>
</dbReference>
<dbReference type="Pfam" id="PF00239">
    <property type="entry name" value="Resolvase"/>
    <property type="match status" value="1"/>
</dbReference>
<keyword evidence="2" id="KW-0238">DNA-binding</keyword>
<dbReference type="InterPro" id="IPR006119">
    <property type="entry name" value="Resolv_N"/>
</dbReference>
<dbReference type="InterPro" id="IPR036162">
    <property type="entry name" value="Resolvase-like_N_sf"/>
</dbReference>
<dbReference type="Proteomes" id="UP000294823">
    <property type="component" value="Unassembled WGS sequence"/>
</dbReference>
<keyword evidence="1" id="KW-0229">DNA integration</keyword>
<proteinExistence type="predicted"/>
<dbReference type="InterPro" id="IPR050639">
    <property type="entry name" value="SSR_resolvase"/>
</dbReference>
<evidence type="ECO:0000256" key="1">
    <source>
        <dbReference type="ARBA" id="ARBA00022908"/>
    </source>
</evidence>
<dbReference type="PANTHER" id="PTHR30461">
    <property type="entry name" value="DNA-INVERTASE FROM LAMBDOID PROPHAGE"/>
    <property type="match status" value="1"/>
</dbReference>
<evidence type="ECO:0000313" key="6">
    <source>
        <dbReference type="Proteomes" id="UP000294823"/>
    </source>
</evidence>
<dbReference type="PROSITE" id="PS00398">
    <property type="entry name" value="RECOMBINASES_2"/>
    <property type="match status" value="1"/>
</dbReference>
<evidence type="ECO:0000256" key="2">
    <source>
        <dbReference type="ARBA" id="ARBA00023125"/>
    </source>
</evidence>
<keyword evidence="3" id="KW-0233">DNA recombination</keyword>
<sequence>MSAIIAYTRVSTDEQTINAQRHTIENRYKVNKWFSDEATSGAIKAKDRKGFGQLLGYVREGDTVVVYAIDRLGRDTIDVLETVEKLKAKGVAVVSIREGFDLSTPMGKAMLTMLAAMAELERSNIKARQMAGIERARAEGKSLGREKVIDDAAVAQWRQKNSASIKATAEHFGISTASVKRACRTLKVAS</sequence>
<dbReference type="SMART" id="SM00857">
    <property type="entry name" value="Resolvase"/>
    <property type="match status" value="1"/>
</dbReference>
<evidence type="ECO:0000259" key="4">
    <source>
        <dbReference type="PROSITE" id="PS51736"/>
    </source>
</evidence>
<dbReference type="EMBL" id="SLTR01000022">
    <property type="protein sequence ID" value="TDB00775.1"/>
    <property type="molecule type" value="Genomic_DNA"/>
</dbReference>
<dbReference type="InterPro" id="IPR006118">
    <property type="entry name" value="Recombinase_CS"/>
</dbReference>
<organism evidence="5 6">
    <name type="scientific">Halomonas marinisediminis</name>
    <dbReference type="NCBI Taxonomy" id="2546095"/>
    <lineage>
        <taxon>Bacteria</taxon>
        <taxon>Pseudomonadati</taxon>
        <taxon>Pseudomonadota</taxon>
        <taxon>Gammaproteobacteria</taxon>
        <taxon>Oceanospirillales</taxon>
        <taxon>Halomonadaceae</taxon>
        <taxon>Halomonas</taxon>
    </lineage>
</organism>
<comment type="caution">
    <text evidence="5">The sequence shown here is derived from an EMBL/GenBank/DDBJ whole genome shotgun (WGS) entry which is preliminary data.</text>
</comment>
<keyword evidence="6" id="KW-1185">Reference proteome</keyword>
<dbReference type="PANTHER" id="PTHR30461:SF2">
    <property type="entry name" value="SERINE RECOMBINASE PINE-RELATED"/>
    <property type="match status" value="1"/>
</dbReference>
<name>A0ABY2D4A5_9GAMM</name>
<dbReference type="PROSITE" id="PS51736">
    <property type="entry name" value="RECOMBINASES_3"/>
    <property type="match status" value="1"/>
</dbReference>
<dbReference type="RefSeq" id="WP_132044879.1">
    <property type="nucleotide sequence ID" value="NZ_SLTR01000022.1"/>
</dbReference>
<reference evidence="5 6" key="1">
    <citation type="submission" date="2019-03" db="EMBL/GenBank/DDBJ databases">
        <title>Halomonas marinisediminis sp. nov., a moderately halophilic bacterium isolated from the Bohai Gulf.</title>
        <authorList>
            <person name="Ji X."/>
        </authorList>
    </citation>
    <scope>NUCLEOTIDE SEQUENCE [LARGE SCALE GENOMIC DNA]</scope>
    <source>
        <strain evidence="5 6">204</strain>
    </source>
</reference>
<evidence type="ECO:0000313" key="5">
    <source>
        <dbReference type="EMBL" id="TDB00775.1"/>
    </source>
</evidence>
<protein>
    <submittedName>
        <fullName evidence="5">Recombinase family protein</fullName>
    </submittedName>
</protein>
<feature type="domain" description="Resolvase/invertase-type recombinase catalytic" evidence="4">
    <location>
        <begin position="3"/>
        <end position="140"/>
    </location>
</feature>
<evidence type="ECO:0000256" key="3">
    <source>
        <dbReference type="ARBA" id="ARBA00023172"/>
    </source>
</evidence>
<gene>
    <name evidence="5" type="ORF">E0702_13965</name>
</gene>
<accession>A0ABY2D4A5</accession>